<dbReference type="AlphaFoldDB" id="A0A7G9RZM2"/>
<protein>
    <recommendedName>
        <fullName evidence="4">Type II secretion system F family protein</fullName>
    </recommendedName>
</protein>
<sequence>MLIGKVTVTVLLVIHVKFGRVILTRLKTESIYLIDRLVADSRVIDTQYYGIFCILIISLLSLKVLVLVPIFYIHTLRKLQRQFLKIQVELKYEFPIWLRTLQMLLMDNTVVVALKISAENAPKLIKNDLNVLIKKITDDPWDATAFDNFLTEYEMIEIRKSMRTLQRLHRGNLSNINEQLETMYERSVDWIEIERVQYFKNKRDVKSWIAILPMFNVTVLFVVQMFLTIVSVIEGGGNNESFF</sequence>
<keyword evidence="1" id="KW-1133">Transmembrane helix</keyword>
<evidence type="ECO:0000256" key="1">
    <source>
        <dbReference type="SAM" id="Phobius"/>
    </source>
</evidence>
<evidence type="ECO:0000313" key="2">
    <source>
        <dbReference type="EMBL" id="QNN61047.1"/>
    </source>
</evidence>
<feature type="transmembrane region" description="Helical" evidence="1">
    <location>
        <begin position="48"/>
        <end position="73"/>
    </location>
</feature>
<gene>
    <name evidence="2" type="ORF">H9L01_01395</name>
</gene>
<proteinExistence type="predicted"/>
<dbReference type="Proteomes" id="UP000515928">
    <property type="component" value="Chromosome"/>
</dbReference>
<dbReference type="KEGG" id="eio:H9L01_01395"/>
<keyword evidence="1" id="KW-0812">Transmembrane</keyword>
<name>A0A7G9RZM2_9FIRM</name>
<dbReference type="EMBL" id="CP060715">
    <property type="protein sequence ID" value="QNN61047.1"/>
    <property type="molecule type" value="Genomic_DNA"/>
</dbReference>
<dbReference type="RefSeq" id="WP_187534165.1">
    <property type="nucleotide sequence ID" value="NZ_CP060715.1"/>
</dbReference>
<feature type="transmembrane region" description="Helical" evidence="1">
    <location>
        <begin position="208"/>
        <end position="233"/>
    </location>
</feature>
<reference evidence="2 3" key="1">
    <citation type="submission" date="2020-08" db="EMBL/GenBank/DDBJ databases">
        <title>Genome sequence of Erysipelothrix inopinata DSM 15511T.</title>
        <authorList>
            <person name="Hyun D.-W."/>
            <person name="Bae J.-W."/>
        </authorList>
    </citation>
    <scope>NUCLEOTIDE SEQUENCE [LARGE SCALE GENOMIC DNA]</scope>
    <source>
        <strain evidence="2 3">DSM 15511</strain>
    </source>
</reference>
<keyword evidence="3" id="KW-1185">Reference proteome</keyword>
<organism evidence="2 3">
    <name type="scientific">Erysipelothrix inopinata</name>
    <dbReference type="NCBI Taxonomy" id="225084"/>
    <lineage>
        <taxon>Bacteria</taxon>
        <taxon>Bacillati</taxon>
        <taxon>Bacillota</taxon>
        <taxon>Erysipelotrichia</taxon>
        <taxon>Erysipelotrichales</taxon>
        <taxon>Erysipelotrichaceae</taxon>
        <taxon>Erysipelothrix</taxon>
    </lineage>
</organism>
<accession>A0A7G9RZM2</accession>
<evidence type="ECO:0000313" key="3">
    <source>
        <dbReference type="Proteomes" id="UP000515928"/>
    </source>
</evidence>
<keyword evidence="1" id="KW-0472">Membrane</keyword>
<evidence type="ECO:0008006" key="4">
    <source>
        <dbReference type="Google" id="ProtNLM"/>
    </source>
</evidence>